<dbReference type="PROSITE" id="PS00678">
    <property type="entry name" value="WD_REPEATS_1"/>
    <property type="match status" value="5"/>
</dbReference>
<gene>
    <name evidence="6" type="ORF">GEV33_010024</name>
</gene>
<dbReference type="InterPro" id="IPR036322">
    <property type="entry name" value="WD40_repeat_dom_sf"/>
</dbReference>
<dbReference type="Pfam" id="PF00400">
    <property type="entry name" value="WD40"/>
    <property type="match status" value="6"/>
</dbReference>
<reference evidence="6" key="1">
    <citation type="journal article" date="2020" name="J Insects Food Feed">
        <title>The yellow mealworm (Tenebrio molitor) genome: a resource for the emerging insects as food and feed industry.</title>
        <authorList>
            <person name="Eriksson T."/>
            <person name="Andere A."/>
            <person name="Kelstrup H."/>
            <person name="Emery V."/>
            <person name="Picard C."/>
        </authorList>
    </citation>
    <scope>NUCLEOTIDE SEQUENCE</scope>
    <source>
        <strain evidence="6">Stoneville</strain>
        <tissue evidence="6">Whole head</tissue>
    </source>
</reference>
<evidence type="ECO:0000313" key="7">
    <source>
        <dbReference type="Proteomes" id="UP000719412"/>
    </source>
</evidence>
<proteinExistence type="predicted"/>
<dbReference type="SUPFAM" id="SSF81383">
    <property type="entry name" value="F-box domain"/>
    <property type="match status" value="1"/>
</dbReference>
<keyword evidence="3" id="KW-0833">Ubl conjugation pathway</keyword>
<evidence type="ECO:0000256" key="4">
    <source>
        <dbReference type="PROSITE-ProRule" id="PRU00221"/>
    </source>
</evidence>
<dbReference type="AlphaFoldDB" id="A0A8J6LA89"/>
<dbReference type="Pfam" id="PF12125">
    <property type="entry name" value="Beta-TrCP_D"/>
    <property type="match status" value="1"/>
</dbReference>
<dbReference type="CDD" id="cd00200">
    <property type="entry name" value="WD40"/>
    <property type="match status" value="1"/>
</dbReference>
<dbReference type="GO" id="GO:0046983">
    <property type="term" value="F:protein dimerization activity"/>
    <property type="evidence" value="ECO:0007669"/>
    <property type="project" value="InterPro"/>
</dbReference>
<evidence type="ECO:0000256" key="2">
    <source>
        <dbReference type="ARBA" id="ARBA00022737"/>
    </source>
</evidence>
<protein>
    <recommendedName>
        <fullName evidence="5">F-box domain-containing protein</fullName>
    </recommendedName>
</protein>
<dbReference type="InterPro" id="IPR015943">
    <property type="entry name" value="WD40/YVTN_repeat-like_dom_sf"/>
</dbReference>
<keyword evidence="2" id="KW-0677">Repeat</keyword>
<evidence type="ECO:0000256" key="1">
    <source>
        <dbReference type="ARBA" id="ARBA00022574"/>
    </source>
</evidence>
<evidence type="ECO:0000259" key="5">
    <source>
        <dbReference type="PROSITE" id="PS50181"/>
    </source>
</evidence>
<feature type="repeat" description="WD" evidence="4">
    <location>
        <begin position="828"/>
        <end position="867"/>
    </location>
</feature>
<name>A0A8J6LA89_TENMO</name>
<dbReference type="PROSITE" id="PS50294">
    <property type="entry name" value="WD_REPEATS_REGION"/>
    <property type="match status" value="4"/>
</dbReference>
<feature type="repeat" description="WD" evidence="4">
    <location>
        <begin position="705"/>
        <end position="744"/>
    </location>
</feature>
<dbReference type="InterPro" id="IPR001810">
    <property type="entry name" value="F-box_dom"/>
</dbReference>
<dbReference type="InterPro" id="IPR001680">
    <property type="entry name" value="WD40_rpt"/>
</dbReference>
<organism evidence="6 7">
    <name type="scientific">Tenebrio molitor</name>
    <name type="common">Yellow mealworm beetle</name>
    <dbReference type="NCBI Taxonomy" id="7067"/>
    <lineage>
        <taxon>Eukaryota</taxon>
        <taxon>Metazoa</taxon>
        <taxon>Ecdysozoa</taxon>
        <taxon>Arthropoda</taxon>
        <taxon>Hexapoda</taxon>
        <taxon>Insecta</taxon>
        <taxon>Pterygota</taxon>
        <taxon>Neoptera</taxon>
        <taxon>Endopterygota</taxon>
        <taxon>Coleoptera</taxon>
        <taxon>Polyphaga</taxon>
        <taxon>Cucujiformia</taxon>
        <taxon>Tenebrionidae</taxon>
        <taxon>Tenebrio</taxon>
    </lineage>
</organism>
<sequence>MGNSASVSAWSSTYTEIKTQHDAAYAVIQNAISLEEEEKPNEAIEKYKEGIQFIDKALRIQVTCPANPDFTWERAVKSNQTFESREQPPSYEEAMANTPVETPQTYNDLANALEHMTVKSNVTMEAEVMYMYENVKLYFISPDGEVSSTLKPQTLKITLVENEGENVPRAILQVGDWVYPLIPGVSPCFRSDYGAFILPNIYAETPGSSIGIILPSDADADAYDILESILYGIVGEGKPPEKLIPPTDLSEKISGGIVTGASYLSRGLVCGAEKLGNLINQNTPKLMNRMNSSEKAAEIPKGVSKSMQIAETATNKAAQVTGFVAQQVGVATVKLGHFLAPHIQKQGTRLLTTGFRLSEEDASAKMKGVMTVAAGAVEGFSTVYCGLENSALILGKSLKENTVKVVQHKYGQPAGEFAGDTLNTVGNVYHISQNAKVVQPKHFAKRTAKEAGKALVYKHRSNHNNGASTSSHTNPSFPMTILSPYDTARKKEPSATFNAERESCLKCFEKWSETDQVEFVENLLARMCHYQHGHINSYLKPILQRDFISLLPKQGLDHVAENILSYLEADSLRNAELVCKEWFRVISEGMLWKKLIERKVRTDSLWRGLAERRQWIQHLFKPRPGENHRPHSFYRALFPKIIRDIESIESNWRHGRHILQRINCRSENSKGVYCLQYDDQKIVSGLRDNTIKIWDRSTLQCTKVLIGHTGSVLCLQYDDKVIISGSSDSTVRVWNVNTGDMVNTLIHHCEAVLHLRFNNGMMVTCSKDRSIAVWDMTSQSEIALRRVLVGHRAAVNVVDFDEKYIVSASGDRTIKVWNTSTCEFMRTLNGHKRGIACLQYRDRLVVSGSSDNTIRLWDIECGSCLRILEGHEELVRCIRFDSKRIVSGAYDGKIKVWDLVAALDPRAPASALCLRTLVRLKFIVAILTKLTGGCLKGSDFD</sequence>
<feature type="domain" description="F-box" evidence="5">
    <location>
        <begin position="557"/>
        <end position="595"/>
    </location>
</feature>
<dbReference type="Pfam" id="PF06911">
    <property type="entry name" value="Senescence"/>
    <property type="match status" value="1"/>
</dbReference>
<dbReference type="Gene3D" id="6.10.250.1840">
    <property type="match status" value="1"/>
</dbReference>
<dbReference type="PRINTS" id="PR00320">
    <property type="entry name" value="GPROTEINBRPT"/>
</dbReference>
<dbReference type="SMART" id="SM00320">
    <property type="entry name" value="WD40"/>
    <property type="match status" value="6"/>
</dbReference>
<dbReference type="PANTHER" id="PTHR14604:SF4">
    <property type="entry name" value="F-BOX DOMAIN-CONTAINING PROTEIN"/>
    <property type="match status" value="1"/>
</dbReference>
<accession>A0A8J6LA89</accession>
<dbReference type="SMART" id="SM00256">
    <property type="entry name" value="FBOX"/>
    <property type="match status" value="1"/>
</dbReference>
<dbReference type="Pfam" id="PF12937">
    <property type="entry name" value="F-box-like"/>
    <property type="match status" value="1"/>
</dbReference>
<reference evidence="6" key="2">
    <citation type="submission" date="2021-08" db="EMBL/GenBank/DDBJ databases">
        <authorList>
            <person name="Eriksson T."/>
        </authorList>
    </citation>
    <scope>NUCLEOTIDE SEQUENCE</scope>
    <source>
        <strain evidence="6">Stoneville</strain>
        <tissue evidence="6">Whole head</tissue>
    </source>
</reference>
<dbReference type="InterPro" id="IPR009686">
    <property type="entry name" value="Senescence/spartin_C"/>
</dbReference>
<dbReference type="InterPro" id="IPR021977">
    <property type="entry name" value="Beta-TrCP_D"/>
</dbReference>
<dbReference type="InterPro" id="IPR036047">
    <property type="entry name" value="F-box-like_dom_sf"/>
</dbReference>
<dbReference type="Proteomes" id="UP000719412">
    <property type="component" value="Unassembled WGS sequence"/>
</dbReference>
<keyword evidence="1 4" id="KW-0853">WD repeat</keyword>
<dbReference type="PROSITE" id="PS50181">
    <property type="entry name" value="FBOX"/>
    <property type="match status" value="1"/>
</dbReference>
<feature type="repeat" description="WD" evidence="4">
    <location>
        <begin position="745"/>
        <end position="784"/>
    </location>
</feature>
<feature type="repeat" description="WD" evidence="4">
    <location>
        <begin position="665"/>
        <end position="704"/>
    </location>
</feature>
<dbReference type="Gene3D" id="1.20.58.80">
    <property type="entry name" value="Phosphotransferase system, lactose/cellobiose-type IIA subunit"/>
    <property type="match status" value="1"/>
</dbReference>
<feature type="repeat" description="WD" evidence="4">
    <location>
        <begin position="868"/>
        <end position="899"/>
    </location>
</feature>
<dbReference type="InterPro" id="IPR020472">
    <property type="entry name" value="WD40_PAC1"/>
</dbReference>
<keyword evidence="7" id="KW-1185">Reference proteome</keyword>
<dbReference type="InterPro" id="IPR019775">
    <property type="entry name" value="WD40_repeat_CS"/>
</dbReference>
<comment type="caution">
    <text evidence="6">The sequence shown here is derived from an EMBL/GenBank/DDBJ whole genome shotgun (WGS) entry which is preliminary data.</text>
</comment>
<dbReference type="InterPro" id="IPR050995">
    <property type="entry name" value="WD-F-box_domain-protein"/>
</dbReference>
<dbReference type="SUPFAM" id="SSF50978">
    <property type="entry name" value="WD40 repeat-like"/>
    <property type="match status" value="1"/>
</dbReference>
<evidence type="ECO:0000313" key="6">
    <source>
        <dbReference type="EMBL" id="KAH0812767.1"/>
    </source>
</evidence>
<dbReference type="Gene3D" id="2.130.10.10">
    <property type="entry name" value="YVTN repeat-like/Quinoprotein amine dehydrogenase"/>
    <property type="match status" value="1"/>
</dbReference>
<dbReference type="SMART" id="SM01028">
    <property type="entry name" value="Beta-TrCP_D"/>
    <property type="match status" value="1"/>
</dbReference>
<dbReference type="PROSITE" id="PS50082">
    <property type="entry name" value="WD_REPEATS_2"/>
    <property type="match status" value="6"/>
</dbReference>
<dbReference type="EMBL" id="JABDTM020025808">
    <property type="protein sequence ID" value="KAH0812767.1"/>
    <property type="molecule type" value="Genomic_DNA"/>
</dbReference>
<dbReference type="Gene3D" id="1.20.1280.50">
    <property type="match status" value="1"/>
</dbReference>
<feature type="repeat" description="WD" evidence="4">
    <location>
        <begin position="788"/>
        <end position="827"/>
    </location>
</feature>
<dbReference type="PANTHER" id="PTHR14604">
    <property type="entry name" value="WD40 REPEAT PF20"/>
    <property type="match status" value="1"/>
</dbReference>
<evidence type="ECO:0000256" key="3">
    <source>
        <dbReference type="ARBA" id="ARBA00022786"/>
    </source>
</evidence>